<name>A0A4Z2GTE3_9TELE</name>
<evidence type="ECO:0000313" key="2">
    <source>
        <dbReference type="EMBL" id="TNN56867.1"/>
    </source>
</evidence>
<dbReference type="EMBL" id="SRLO01000418">
    <property type="protein sequence ID" value="TNN56867.1"/>
    <property type="molecule type" value="Genomic_DNA"/>
</dbReference>
<accession>A0A4Z2GTE3</accession>
<dbReference type="Proteomes" id="UP000314294">
    <property type="component" value="Unassembled WGS sequence"/>
</dbReference>
<evidence type="ECO:0000256" key="1">
    <source>
        <dbReference type="SAM" id="MobiDB-lite"/>
    </source>
</evidence>
<comment type="caution">
    <text evidence="2">The sequence shown here is derived from an EMBL/GenBank/DDBJ whole genome shotgun (WGS) entry which is preliminary data.</text>
</comment>
<dbReference type="AlphaFoldDB" id="A0A4Z2GTE3"/>
<reference evidence="2 3" key="1">
    <citation type="submission" date="2019-03" db="EMBL/GenBank/DDBJ databases">
        <title>First draft genome of Liparis tanakae, snailfish: a comprehensive survey of snailfish specific genes.</title>
        <authorList>
            <person name="Kim W."/>
            <person name="Song I."/>
            <person name="Jeong J.-H."/>
            <person name="Kim D."/>
            <person name="Kim S."/>
            <person name="Ryu S."/>
            <person name="Song J.Y."/>
            <person name="Lee S.K."/>
        </authorList>
    </citation>
    <scope>NUCLEOTIDE SEQUENCE [LARGE SCALE GENOMIC DNA]</scope>
    <source>
        <tissue evidence="2">Muscle</tissue>
    </source>
</reference>
<sequence>MSKGPITCSSESSAAVSGPSSGLPPSSASSSGASVSEYAMSKERPRPRRTEMMFAHIKPVRSASRAVYAAGAGVHDDTINPRWRRRGETPIK</sequence>
<proteinExistence type="predicted"/>
<protein>
    <submittedName>
        <fullName evidence="2">Uncharacterized protein</fullName>
    </submittedName>
</protein>
<evidence type="ECO:0000313" key="3">
    <source>
        <dbReference type="Proteomes" id="UP000314294"/>
    </source>
</evidence>
<organism evidence="2 3">
    <name type="scientific">Liparis tanakae</name>
    <name type="common">Tanaka's snailfish</name>
    <dbReference type="NCBI Taxonomy" id="230148"/>
    <lineage>
        <taxon>Eukaryota</taxon>
        <taxon>Metazoa</taxon>
        <taxon>Chordata</taxon>
        <taxon>Craniata</taxon>
        <taxon>Vertebrata</taxon>
        <taxon>Euteleostomi</taxon>
        <taxon>Actinopterygii</taxon>
        <taxon>Neopterygii</taxon>
        <taxon>Teleostei</taxon>
        <taxon>Neoteleostei</taxon>
        <taxon>Acanthomorphata</taxon>
        <taxon>Eupercaria</taxon>
        <taxon>Perciformes</taxon>
        <taxon>Cottioidei</taxon>
        <taxon>Cottales</taxon>
        <taxon>Liparidae</taxon>
        <taxon>Liparis</taxon>
    </lineage>
</organism>
<feature type="compositionally biased region" description="Low complexity" evidence="1">
    <location>
        <begin position="9"/>
        <end position="37"/>
    </location>
</feature>
<keyword evidence="3" id="KW-1185">Reference proteome</keyword>
<feature type="region of interest" description="Disordered" evidence="1">
    <location>
        <begin position="1"/>
        <end position="50"/>
    </location>
</feature>
<gene>
    <name evidence="2" type="ORF">EYF80_032857</name>
</gene>
<feature type="compositionally biased region" description="Basic and acidic residues" evidence="1">
    <location>
        <begin position="40"/>
        <end position="50"/>
    </location>
</feature>